<evidence type="ECO:0000259" key="2">
    <source>
        <dbReference type="Pfam" id="PF03413"/>
    </source>
</evidence>
<keyword evidence="1" id="KW-0472">Membrane</keyword>
<name>A0ABZ0RRR5_9BACI</name>
<evidence type="ECO:0000313" key="4">
    <source>
        <dbReference type="Proteomes" id="UP001322664"/>
    </source>
</evidence>
<feature type="transmembrane region" description="Helical" evidence="1">
    <location>
        <begin position="149"/>
        <end position="169"/>
    </location>
</feature>
<feature type="transmembrane region" description="Helical" evidence="1">
    <location>
        <begin position="408"/>
        <end position="438"/>
    </location>
</feature>
<feature type="transmembrane region" description="Helical" evidence="1">
    <location>
        <begin position="20"/>
        <end position="44"/>
    </location>
</feature>
<evidence type="ECO:0000256" key="1">
    <source>
        <dbReference type="SAM" id="Phobius"/>
    </source>
</evidence>
<dbReference type="Proteomes" id="UP001322664">
    <property type="component" value="Chromosome"/>
</dbReference>
<feature type="transmembrane region" description="Helical" evidence="1">
    <location>
        <begin position="366"/>
        <end position="387"/>
    </location>
</feature>
<keyword evidence="1" id="KW-1133">Transmembrane helix</keyword>
<organism evidence="3 4">
    <name type="scientific">Lysinibacillus louembei</name>
    <dbReference type="NCBI Taxonomy" id="1470088"/>
    <lineage>
        <taxon>Bacteria</taxon>
        <taxon>Bacillati</taxon>
        <taxon>Bacillota</taxon>
        <taxon>Bacilli</taxon>
        <taxon>Bacillales</taxon>
        <taxon>Bacillaceae</taxon>
        <taxon>Lysinibacillus</taxon>
    </lineage>
</organism>
<reference evidence="3 4" key="1">
    <citation type="submission" date="2023-09" db="EMBL/GenBank/DDBJ databases">
        <authorList>
            <person name="Page C.A."/>
            <person name="Perez-Diaz I.M."/>
        </authorList>
    </citation>
    <scope>NUCLEOTIDE SEQUENCE [LARGE SCALE GENOMIC DNA]</scope>
    <source>
        <strain evidence="3 4">Ll15</strain>
    </source>
</reference>
<evidence type="ECO:0000313" key="3">
    <source>
        <dbReference type="EMBL" id="WPK10917.1"/>
    </source>
</evidence>
<dbReference type="RefSeq" id="WP_319836043.1">
    <property type="nucleotide sequence ID" value="NZ_CP137624.1"/>
</dbReference>
<keyword evidence="1" id="KW-0812">Transmembrane</keyword>
<protein>
    <submittedName>
        <fullName evidence="3">PepSY domain-containing protein</fullName>
    </submittedName>
</protein>
<feature type="domain" description="PepSY" evidence="2">
    <location>
        <begin position="278"/>
        <end position="335"/>
    </location>
</feature>
<dbReference type="Pfam" id="PF03929">
    <property type="entry name" value="PepSY_TM"/>
    <property type="match status" value="1"/>
</dbReference>
<dbReference type="Pfam" id="PF03413">
    <property type="entry name" value="PepSY"/>
    <property type="match status" value="2"/>
</dbReference>
<dbReference type="EMBL" id="CP137624">
    <property type="protein sequence ID" value="WPK10917.1"/>
    <property type="molecule type" value="Genomic_DNA"/>
</dbReference>
<dbReference type="InterPro" id="IPR005625">
    <property type="entry name" value="PepSY-ass_TM"/>
</dbReference>
<accession>A0ABZ0RRR5</accession>
<dbReference type="InterPro" id="IPR025711">
    <property type="entry name" value="PepSY"/>
</dbReference>
<dbReference type="PANTHER" id="PTHR34219:SF1">
    <property type="entry name" value="PEPSY DOMAIN-CONTAINING PROTEIN"/>
    <property type="match status" value="1"/>
</dbReference>
<feature type="domain" description="PepSY" evidence="2">
    <location>
        <begin position="65"/>
        <end position="122"/>
    </location>
</feature>
<keyword evidence="4" id="KW-1185">Reference proteome</keyword>
<feature type="transmembrane region" description="Helical" evidence="1">
    <location>
        <begin position="195"/>
        <end position="217"/>
    </location>
</feature>
<gene>
    <name evidence="3" type="ORF">R6U77_13620</name>
</gene>
<sequence length="450" mass="50936">MRNKNSKQSRGVFYKTIWRWHFYAGLIIAPFLVILAITGGIYLFQPQIDQYLYQEYYEVKPIGERISADQQIATVKELYPEARVMSYRPGEDESRSSEIGINLDGKSFTIFIDPYTGNELGQLDNNTRIMDKIEKIHGELMMGTIGDRIVELVTCWAIVLIMTGLYLWLPRKSQGMAGVLYPRLKMGQKIFRRDLHAVPAFWLTAGILFLIMTGLPWSGFWGTNFQNIVTNTGIGYPPSIWTGSAPASITKTKEIAEVPWAAENLDVPTSTILDYKVVSIDHLIEIAESKSIDPSYTIYIPQTKEGVYTFSAFPAKVQNEVTMHIDQYSGAVLADYRYDHYRFMGKIIAWGITLHKGTQFGIVNQIIGLLVCIGIVLTAISGFYLWLKRKPSKKLGAPIAPSASKMKGFLWMLIFIGVVFPLVGISLIIVWVVDWLIIQRIPAMKQFFNA</sequence>
<proteinExistence type="predicted"/>
<dbReference type="PANTHER" id="PTHR34219">
    <property type="entry name" value="IRON-REGULATED INNER MEMBRANE PROTEIN-RELATED"/>
    <property type="match status" value="1"/>
</dbReference>